<organism evidence="8">
    <name type="scientific">Cladocopium goreaui</name>
    <dbReference type="NCBI Taxonomy" id="2562237"/>
    <lineage>
        <taxon>Eukaryota</taxon>
        <taxon>Sar</taxon>
        <taxon>Alveolata</taxon>
        <taxon>Dinophyceae</taxon>
        <taxon>Suessiales</taxon>
        <taxon>Symbiodiniaceae</taxon>
        <taxon>Cladocopium</taxon>
    </lineage>
</organism>
<keyword evidence="10" id="KW-1185">Reference proteome</keyword>
<evidence type="ECO:0000313" key="9">
    <source>
        <dbReference type="EMBL" id="CAL4765762.1"/>
    </source>
</evidence>
<dbReference type="Gene3D" id="3.30.1740.10">
    <property type="entry name" value="Zinc finger, PARP-type"/>
    <property type="match status" value="1"/>
</dbReference>
<dbReference type="InterPro" id="IPR036957">
    <property type="entry name" value="Znf_PARP_sf"/>
</dbReference>
<dbReference type="GO" id="GO:0003677">
    <property type="term" value="F:DNA binding"/>
    <property type="evidence" value="ECO:0007669"/>
    <property type="project" value="InterPro"/>
</dbReference>
<keyword evidence="3" id="KW-0863">Zinc-finger</keyword>
<dbReference type="Proteomes" id="UP001152797">
    <property type="component" value="Unassembled WGS sequence"/>
</dbReference>
<keyword evidence="5" id="KW-0539">Nucleus</keyword>
<evidence type="ECO:0000313" key="8">
    <source>
        <dbReference type="EMBL" id="CAI3978450.1"/>
    </source>
</evidence>
<feature type="domain" description="PARP-type" evidence="7">
    <location>
        <begin position="485"/>
        <end position="571"/>
    </location>
</feature>
<feature type="compositionally biased region" description="Low complexity" evidence="6">
    <location>
        <begin position="425"/>
        <end position="444"/>
    </location>
</feature>
<dbReference type="GO" id="GO:0008270">
    <property type="term" value="F:zinc ion binding"/>
    <property type="evidence" value="ECO:0007669"/>
    <property type="project" value="UniProtKB-KW"/>
</dbReference>
<feature type="compositionally biased region" description="Basic residues" evidence="6">
    <location>
        <begin position="317"/>
        <end position="339"/>
    </location>
</feature>
<reference evidence="9 10" key="2">
    <citation type="submission" date="2024-05" db="EMBL/GenBank/DDBJ databases">
        <authorList>
            <person name="Chen Y."/>
            <person name="Shah S."/>
            <person name="Dougan E. K."/>
            <person name="Thang M."/>
            <person name="Chan C."/>
        </authorList>
    </citation>
    <scope>NUCLEOTIDE SEQUENCE [LARGE SCALE GENOMIC DNA]</scope>
</reference>
<dbReference type="GO" id="GO:0005634">
    <property type="term" value="C:nucleus"/>
    <property type="evidence" value="ECO:0007669"/>
    <property type="project" value="UniProtKB-SubCell"/>
</dbReference>
<evidence type="ECO:0000256" key="2">
    <source>
        <dbReference type="ARBA" id="ARBA00022723"/>
    </source>
</evidence>
<feature type="compositionally biased region" description="Low complexity" evidence="6">
    <location>
        <begin position="353"/>
        <end position="382"/>
    </location>
</feature>
<evidence type="ECO:0000256" key="6">
    <source>
        <dbReference type="SAM" id="MobiDB-lite"/>
    </source>
</evidence>
<gene>
    <name evidence="8" type="ORF">C1SCF055_LOCUS6502</name>
</gene>
<keyword evidence="2" id="KW-0479">Metal-binding</keyword>
<feature type="region of interest" description="Disordered" evidence="6">
    <location>
        <begin position="424"/>
        <end position="466"/>
    </location>
</feature>
<dbReference type="PROSITE" id="PS50064">
    <property type="entry name" value="ZF_PARP_2"/>
    <property type="match status" value="1"/>
</dbReference>
<evidence type="ECO:0000256" key="5">
    <source>
        <dbReference type="ARBA" id="ARBA00023242"/>
    </source>
</evidence>
<comment type="subcellular location">
    <subcellularLocation>
        <location evidence="1">Nucleus</location>
    </subcellularLocation>
</comment>
<evidence type="ECO:0000313" key="10">
    <source>
        <dbReference type="Proteomes" id="UP001152797"/>
    </source>
</evidence>
<feature type="compositionally biased region" description="Polar residues" evidence="6">
    <location>
        <begin position="454"/>
        <end position="466"/>
    </location>
</feature>
<evidence type="ECO:0000256" key="1">
    <source>
        <dbReference type="ARBA" id="ARBA00004123"/>
    </source>
</evidence>
<evidence type="ECO:0000256" key="3">
    <source>
        <dbReference type="ARBA" id="ARBA00022771"/>
    </source>
</evidence>
<feature type="region of interest" description="Disordered" evidence="6">
    <location>
        <begin position="311"/>
        <end position="398"/>
    </location>
</feature>
<reference evidence="8" key="1">
    <citation type="submission" date="2022-10" db="EMBL/GenBank/DDBJ databases">
        <authorList>
            <person name="Chen Y."/>
            <person name="Dougan E. K."/>
            <person name="Chan C."/>
            <person name="Rhodes N."/>
            <person name="Thang M."/>
        </authorList>
    </citation>
    <scope>NUCLEOTIDE SEQUENCE</scope>
</reference>
<sequence length="573" mass="63086">MGSLNPEEYKQAVASLSEDWNALPYEDKSAYEIQAQFEELARCELKGLPLGVKGEPKTQLEESVGTSALKKLSMGRLRHNFSNLDSDPLWSKPAQLGTGALKQQFIDMETPLADCQAFLRERFHSTTLSPMLADKGPMTEQGTDREDEVQDDPSCITCDKLCHTRFGGVCEKSKRRMLSSKLPEVFGRALIDHHLKVGHLLLLKTEADDFLGFLGVCMKRPRLHILIEATADPVTNEVQLVDPRLFWTSHQLFERMVVDEQSKCVTVEVFKYALVLENDVLKICLGASVNTFKLDPSTKVHVRKKQLRLPFGLKSKREPKRRAKRAAKPTKKKGNRKQKQNAPVAVESEQPLGSKSPGPLPSSSSTNSTSSSSSSSSRSDTESGGEVEEPLPFSDDVVKEEKRARAIVERHDALVAAQVNLQATQPDQPDQPGSLPSSSSTGPSAVRSHAESKQLASQQMPKAQASTAVKGKFGKTFFSKDLGVSDISHAASARSTCFFCGGRIQKGSVRFCWYHSTVKPSVWVHAMCLQHLIARDGYLAHSRKQMNALQRVGNLEPSLQEALAGALAALPKQ</sequence>
<comment type="caution">
    <text evidence="8">The sequence shown here is derived from an EMBL/GenBank/DDBJ whole genome shotgun (WGS) entry which is preliminary data.</text>
</comment>
<protein>
    <submittedName>
        <fullName evidence="9">PARP-type domain-containing protein</fullName>
    </submittedName>
</protein>
<proteinExistence type="predicted"/>
<dbReference type="SUPFAM" id="SSF57716">
    <property type="entry name" value="Glucocorticoid receptor-like (DNA-binding domain)"/>
    <property type="match status" value="1"/>
</dbReference>
<keyword evidence="4" id="KW-0862">Zinc</keyword>
<feature type="region of interest" description="Disordered" evidence="6">
    <location>
        <begin position="130"/>
        <end position="150"/>
    </location>
</feature>
<evidence type="ECO:0000259" key="7">
    <source>
        <dbReference type="PROSITE" id="PS50064"/>
    </source>
</evidence>
<evidence type="ECO:0000256" key="4">
    <source>
        <dbReference type="ARBA" id="ARBA00022833"/>
    </source>
</evidence>
<dbReference type="SMART" id="SM01336">
    <property type="entry name" value="zf-PARP"/>
    <property type="match status" value="1"/>
</dbReference>
<dbReference type="EMBL" id="CAMXCT020000413">
    <property type="protein sequence ID" value="CAL1131825.1"/>
    <property type="molecule type" value="Genomic_DNA"/>
</dbReference>
<dbReference type="InterPro" id="IPR001510">
    <property type="entry name" value="Znf_PARP"/>
</dbReference>
<name>A0A9P1BSE3_9DINO</name>
<accession>A0A9P1BSE3</accession>
<dbReference type="EMBL" id="CAMXCT030000413">
    <property type="protein sequence ID" value="CAL4765762.1"/>
    <property type="molecule type" value="Genomic_DNA"/>
</dbReference>
<dbReference type="EMBL" id="CAMXCT010000413">
    <property type="protein sequence ID" value="CAI3978450.1"/>
    <property type="molecule type" value="Genomic_DNA"/>
</dbReference>
<dbReference type="AlphaFoldDB" id="A0A9P1BSE3"/>